<dbReference type="InterPro" id="IPR010591">
    <property type="entry name" value="ATP11"/>
</dbReference>
<keyword evidence="4" id="KW-0496">Mitochondrion</keyword>
<name>A0A099NZR5_PICKU</name>
<dbReference type="HOGENOM" id="CLU_515857_0_0_1"/>
<dbReference type="GO" id="GO:0033615">
    <property type="term" value="P:mitochondrial proton-transporting ATP synthase complex assembly"/>
    <property type="evidence" value="ECO:0007669"/>
    <property type="project" value="TreeGrafter"/>
</dbReference>
<keyword evidence="3" id="KW-0809">Transit peptide</keyword>
<reference evidence="6" key="1">
    <citation type="journal article" date="2014" name="Microb. Cell Fact.">
        <title>Exploiting Issatchenkia orientalis SD108 for succinic acid production.</title>
        <authorList>
            <person name="Xiao H."/>
            <person name="Shao Z."/>
            <person name="Jiang Y."/>
            <person name="Dole S."/>
            <person name="Zhao H."/>
        </authorList>
    </citation>
    <scope>NUCLEOTIDE SEQUENCE [LARGE SCALE GENOMIC DNA]</scope>
    <source>
        <strain evidence="6">SD108</strain>
    </source>
</reference>
<dbReference type="Pfam" id="PF06644">
    <property type="entry name" value="ATP11"/>
    <property type="match status" value="2"/>
</dbReference>
<evidence type="ECO:0000256" key="4">
    <source>
        <dbReference type="ARBA" id="ARBA00023128"/>
    </source>
</evidence>
<dbReference type="GO" id="GO:0005739">
    <property type="term" value="C:mitochondrion"/>
    <property type="evidence" value="ECO:0007669"/>
    <property type="project" value="UniProtKB-SubCell"/>
</dbReference>
<protein>
    <recommendedName>
        <fullName evidence="7">Protein ATP11, mitochondrial</fullName>
    </recommendedName>
</protein>
<comment type="similarity">
    <text evidence="2">Belongs to the ATP11 family.</text>
</comment>
<dbReference type="EMBL" id="JQFK01000023">
    <property type="protein sequence ID" value="KGK38155.1"/>
    <property type="molecule type" value="Genomic_DNA"/>
</dbReference>
<organism evidence="5 6">
    <name type="scientific">Pichia kudriavzevii</name>
    <name type="common">Yeast</name>
    <name type="synonym">Issatchenkia orientalis</name>
    <dbReference type="NCBI Taxonomy" id="4909"/>
    <lineage>
        <taxon>Eukaryota</taxon>
        <taxon>Fungi</taxon>
        <taxon>Dikarya</taxon>
        <taxon>Ascomycota</taxon>
        <taxon>Saccharomycotina</taxon>
        <taxon>Pichiomycetes</taxon>
        <taxon>Pichiales</taxon>
        <taxon>Pichiaceae</taxon>
        <taxon>Pichia</taxon>
    </lineage>
</organism>
<dbReference type="AlphaFoldDB" id="A0A099NZR5"/>
<dbReference type="eggNOG" id="KOG3281">
    <property type="taxonomic scope" value="Eukaryota"/>
</dbReference>
<dbReference type="Proteomes" id="UP000029867">
    <property type="component" value="Unassembled WGS sequence"/>
</dbReference>
<comment type="subcellular location">
    <subcellularLocation>
        <location evidence="1">Mitochondrion</location>
    </subcellularLocation>
</comment>
<gene>
    <name evidence="5" type="ORF">JL09_g2644</name>
</gene>
<evidence type="ECO:0008006" key="7">
    <source>
        <dbReference type="Google" id="ProtNLM"/>
    </source>
</evidence>
<dbReference type="PANTHER" id="PTHR13126:SF0">
    <property type="entry name" value="ATP SYNTHASE MITOCHONDRIAL F1 COMPLEX ASSEMBLY FACTOR 1"/>
    <property type="match status" value="1"/>
</dbReference>
<evidence type="ECO:0000313" key="6">
    <source>
        <dbReference type="Proteomes" id="UP000029867"/>
    </source>
</evidence>
<evidence type="ECO:0000313" key="5">
    <source>
        <dbReference type="EMBL" id="KGK38155.1"/>
    </source>
</evidence>
<evidence type="ECO:0000256" key="3">
    <source>
        <dbReference type="ARBA" id="ARBA00022946"/>
    </source>
</evidence>
<sequence>MIGVKSVSVFTSIRFLGRHSIRTASVTNVRFLQSKTVIDRQIKDKYRAKLEAIARQKGIESPDELIEEMKDTIEERKKELNMIDPLKELEDYEAALAIKEAQQGKKMLDPISKDAPKGKFKTLEDYLILEKVRELGEKEIEFLWRAKFAKDERSVVGVAPTESYFKMYLNARKFPTFVLPLPREDAQVEGNKEDGKTPMELHFVQWSFVGPNTTHCMITTLMEFLGRHSIRTASVTNVRFLQSKTVIDRQIKDKYRAKLEAIARQKGIESPDELIEEMKDTIEERKKELNMIDPLKELEDYEAALAIKEAQQGKKMLDPISKDAPKGKFKTLEDYLILEKVRELGEKEIEFLWRAKFAKDERSVVGVAPTESYFKMYLNARKFPTFVLPLPREDAQVEGNKEDGKTPMELHFVQWSFVGPNTTHCMITTLMEYKLHGEYARPHTTISFHQELSAEKGLVLMNGHVDENAALTMSDAQLLLLNVQRFYGAFGTGSDVEKARLELVRQFNAGETDFDIEAVVKLSQTMEH</sequence>
<evidence type="ECO:0000256" key="1">
    <source>
        <dbReference type="ARBA" id="ARBA00004173"/>
    </source>
</evidence>
<dbReference type="PANTHER" id="PTHR13126">
    <property type="entry name" value="CHAPERONE ATP11"/>
    <property type="match status" value="1"/>
</dbReference>
<evidence type="ECO:0000256" key="2">
    <source>
        <dbReference type="ARBA" id="ARBA00009116"/>
    </source>
</evidence>
<dbReference type="VEuPathDB" id="FungiDB:C5L36_0B02250"/>
<accession>A0A099NZR5</accession>
<proteinExistence type="inferred from homology"/>
<comment type="caution">
    <text evidence="5">The sequence shown here is derived from an EMBL/GenBank/DDBJ whole genome shotgun (WGS) entry which is preliminary data.</text>
</comment>